<evidence type="ECO:0008006" key="6">
    <source>
        <dbReference type="Google" id="ProtNLM"/>
    </source>
</evidence>
<accession>A0A9D4URU9</accession>
<dbReference type="PANTHER" id="PTHR47447">
    <property type="entry name" value="OS03G0856100 PROTEIN"/>
    <property type="match status" value="1"/>
</dbReference>
<dbReference type="NCBIfam" id="TIGR00756">
    <property type="entry name" value="PPR"/>
    <property type="match status" value="3"/>
</dbReference>
<gene>
    <name evidence="4" type="ORF">GOP47_0013055</name>
</gene>
<dbReference type="Gene3D" id="1.25.40.10">
    <property type="entry name" value="Tetratricopeptide repeat domain"/>
    <property type="match status" value="2"/>
</dbReference>
<comment type="caution">
    <text evidence="4">The sequence shown here is derived from an EMBL/GenBank/DDBJ whole genome shotgun (WGS) entry which is preliminary data.</text>
</comment>
<evidence type="ECO:0000313" key="4">
    <source>
        <dbReference type="EMBL" id="KAI5072949.1"/>
    </source>
</evidence>
<keyword evidence="5" id="KW-1185">Reference proteome</keyword>
<dbReference type="OrthoDB" id="185373at2759"/>
<organism evidence="4 5">
    <name type="scientific">Adiantum capillus-veneris</name>
    <name type="common">Maidenhair fern</name>
    <dbReference type="NCBI Taxonomy" id="13818"/>
    <lineage>
        <taxon>Eukaryota</taxon>
        <taxon>Viridiplantae</taxon>
        <taxon>Streptophyta</taxon>
        <taxon>Embryophyta</taxon>
        <taxon>Tracheophyta</taxon>
        <taxon>Polypodiopsida</taxon>
        <taxon>Polypodiidae</taxon>
        <taxon>Polypodiales</taxon>
        <taxon>Pteridineae</taxon>
        <taxon>Pteridaceae</taxon>
        <taxon>Vittarioideae</taxon>
        <taxon>Adiantum</taxon>
    </lineage>
</organism>
<dbReference type="EMBL" id="JABFUD020000012">
    <property type="protein sequence ID" value="KAI5072949.1"/>
    <property type="molecule type" value="Genomic_DNA"/>
</dbReference>
<dbReference type="InterPro" id="IPR011990">
    <property type="entry name" value="TPR-like_helical_dom_sf"/>
</dbReference>
<evidence type="ECO:0000256" key="3">
    <source>
        <dbReference type="PROSITE-ProRule" id="PRU00708"/>
    </source>
</evidence>
<evidence type="ECO:0000256" key="1">
    <source>
        <dbReference type="ARBA" id="ARBA00007626"/>
    </source>
</evidence>
<evidence type="ECO:0000256" key="2">
    <source>
        <dbReference type="ARBA" id="ARBA00022737"/>
    </source>
</evidence>
<dbReference type="Pfam" id="PF01535">
    <property type="entry name" value="PPR"/>
    <property type="match status" value="2"/>
</dbReference>
<dbReference type="InterPro" id="IPR002885">
    <property type="entry name" value="PPR_rpt"/>
</dbReference>
<keyword evidence="2" id="KW-0677">Repeat</keyword>
<sequence length="361" mass="41566">MSGELIYSSVYGETISAPKQSLSRFASERRVQLRRVYHLKVVARKDNEDARVKLSDAFFERPGNKRWALSDDGARRVIKQKKSLDSQLRKNQPGTQTVNWLLRSPAQMAQFLADGRVDYRFNKYVDKAIYTISKLASKSKDSYDFGVVMNPWVGSLSFKDMCIVLRELKSVASACDFFHWMKLQGCYIPSVIPYTMLLRKCGEAGRFDLVETYYTEMLREGCEPDEVVICSLICIFGKANRINDMMAFYTMMRSQGLVPPIVVLNFMLSSLYKAGLYNNAIEVWRDLLTARVKPNEYTYAVIVNVLRKERKSVEALDVFEEMVQEGHLPDEILYSTVIKMMGDLGRLDNILELYERMKLQG</sequence>
<dbReference type="PANTHER" id="PTHR47447:SF24">
    <property type="entry name" value="PENTATRICOPEPTIDE REPEAT-CONTAINING PROTEIN"/>
    <property type="match status" value="1"/>
</dbReference>
<dbReference type="PROSITE" id="PS51375">
    <property type="entry name" value="PPR"/>
    <property type="match status" value="4"/>
</dbReference>
<dbReference type="AlphaFoldDB" id="A0A9D4URU9"/>
<feature type="repeat" description="PPR" evidence="3">
    <location>
        <begin position="295"/>
        <end position="329"/>
    </location>
</feature>
<feature type="repeat" description="PPR" evidence="3">
    <location>
        <begin position="190"/>
        <end position="224"/>
    </location>
</feature>
<dbReference type="Pfam" id="PF13041">
    <property type="entry name" value="PPR_2"/>
    <property type="match status" value="1"/>
</dbReference>
<feature type="repeat" description="PPR" evidence="3">
    <location>
        <begin position="225"/>
        <end position="259"/>
    </location>
</feature>
<proteinExistence type="inferred from homology"/>
<evidence type="ECO:0000313" key="5">
    <source>
        <dbReference type="Proteomes" id="UP000886520"/>
    </source>
</evidence>
<reference evidence="4" key="1">
    <citation type="submission" date="2021-01" db="EMBL/GenBank/DDBJ databases">
        <title>Adiantum capillus-veneris genome.</title>
        <authorList>
            <person name="Fang Y."/>
            <person name="Liao Q."/>
        </authorList>
    </citation>
    <scope>NUCLEOTIDE SEQUENCE</scope>
    <source>
        <strain evidence="4">H3</strain>
        <tissue evidence="4">Leaf</tissue>
    </source>
</reference>
<protein>
    <recommendedName>
        <fullName evidence="6">Pentatricopeptide repeat-containing protein</fullName>
    </recommendedName>
</protein>
<dbReference type="Proteomes" id="UP000886520">
    <property type="component" value="Chromosome 12"/>
</dbReference>
<feature type="repeat" description="PPR" evidence="3">
    <location>
        <begin position="330"/>
        <end position="361"/>
    </location>
</feature>
<comment type="similarity">
    <text evidence="1">Belongs to the PPR family. P subfamily.</text>
</comment>
<name>A0A9D4URU9_ADICA</name>